<feature type="transmembrane region" description="Helical" evidence="2">
    <location>
        <begin position="111"/>
        <end position="129"/>
    </location>
</feature>
<proteinExistence type="predicted"/>
<evidence type="ECO:0000256" key="2">
    <source>
        <dbReference type="SAM" id="Phobius"/>
    </source>
</evidence>
<gene>
    <name evidence="3" type="ORF">MCOR_22653</name>
</gene>
<keyword evidence="2" id="KW-0812">Transmembrane</keyword>
<feature type="transmembrane region" description="Helical" evidence="2">
    <location>
        <begin position="194"/>
        <end position="213"/>
    </location>
</feature>
<evidence type="ECO:0000256" key="1">
    <source>
        <dbReference type="SAM" id="MobiDB-lite"/>
    </source>
</evidence>
<keyword evidence="2" id="KW-0472">Membrane</keyword>
<dbReference type="AlphaFoldDB" id="A0A6J8BX44"/>
<feature type="transmembrane region" description="Helical" evidence="2">
    <location>
        <begin position="316"/>
        <end position="341"/>
    </location>
</feature>
<keyword evidence="4" id="KW-1185">Reference proteome</keyword>
<protein>
    <submittedName>
        <fullName evidence="3">Uncharacterized protein</fullName>
    </submittedName>
</protein>
<dbReference type="Proteomes" id="UP000507470">
    <property type="component" value="Unassembled WGS sequence"/>
</dbReference>
<feature type="transmembrane region" description="Helical" evidence="2">
    <location>
        <begin position="233"/>
        <end position="254"/>
    </location>
</feature>
<dbReference type="OrthoDB" id="6116397at2759"/>
<evidence type="ECO:0000313" key="4">
    <source>
        <dbReference type="Proteomes" id="UP000507470"/>
    </source>
</evidence>
<feature type="compositionally biased region" description="Basic and acidic residues" evidence="1">
    <location>
        <begin position="1"/>
        <end position="10"/>
    </location>
</feature>
<name>A0A6J8BX44_MYTCO</name>
<accession>A0A6J8BX44</accession>
<reference evidence="3 4" key="1">
    <citation type="submission" date="2020-06" db="EMBL/GenBank/DDBJ databases">
        <authorList>
            <person name="Li R."/>
            <person name="Bekaert M."/>
        </authorList>
    </citation>
    <scope>NUCLEOTIDE SEQUENCE [LARGE SCALE GENOMIC DNA]</scope>
    <source>
        <strain evidence="4">wild</strain>
    </source>
</reference>
<organism evidence="3 4">
    <name type="scientific">Mytilus coruscus</name>
    <name type="common">Sea mussel</name>
    <dbReference type="NCBI Taxonomy" id="42192"/>
    <lineage>
        <taxon>Eukaryota</taxon>
        <taxon>Metazoa</taxon>
        <taxon>Spiralia</taxon>
        <taxon>Lophotrochozoa</taxon>
        <taxon>Mollusca</taxon>
        <taxon>Bivalvia</taxon>
        <taxon>Autobranchia</taxon>
        <taxon>Pteriomorphia</taxon>
        <taxon>Mytilida</taxon>
        <taxon>Mytiloidea</taxon>
        <taxon>Mytilidae</taxon>
        <taxon>Mytilinae</taxon>
        <taxon>Mytilus</taxon>
    </lineage>
</organism>
<feature type="region of interest" description="Disordered" evidence="1">
    <location>
        <begin position="1"/>
        <end position="31"/>
    </location>
</feature>
<dbReference type="EMBL" id="CACVKT020003995">
    <property type="protein sequence ID" value="CAC5387299.1"/>
    <property type="molecule type" value="Genomic_DNA"/>
</dbReference>
<sequence>MAARRKESTSDVKQQPPLGTPTVMSTPSRSGLYHLRERLERQIENSQGKLEKQTSPTLEKLKMTPGRVLKDREMLASKHSSVRQKADKLNVGGGVCLWPGMDDMRLSRREIIEILFVSVFLSVAVLIAFNKLHGSTIEELYKYHNVLKDFHGSHYISVSQSSLDSGLQRWHKEYRKLIQQIHSSFDMSHVPLMYVMYMLVYCGGMGFLIYCLVDNMFAKSKLSPNRIKQWVSILVVISTWTGALFYFLMAAYLVESAIESNVTRLVYVLGEALEQNAEVTKLSNMISYWKTVPQTGTLTLLGLVTIRDFMHYIQYYFIPIMTILITPIVKLVMSLYSVYTFSSEQYNRHRH</sequence>
<keyword evidence="2" id="KW-1133">Transmembrane helix</keyword>
<evidence type="ECO:0000313" key="3">
    <source>
        <dbReference type="EMBL" id="CAC5387299.1"/>
    </source>
</evidence>